<dbReference type="EMBL" id="AE016958">
    <property type="protein sequence ID" value="AAS05074.1"/>
    <property type="molecule type" value="Genomic_DNA"/>
</dbReference>
<dbReference type="Proteomes" id="UP000000580">
    <property type="component" value="Chromosome"/>
</dbReference>
<sequence>MIAGMPSGIEHLRAMTEEELIAAHDNINSNRALPSSYFLDELRRREAERAELASYKLAAESHNLARRVFWLTVVSTVFAGFAAIVAIIALFLR</sequence>
<proteinExistence type="predicted"/>
<keyword evidence="3" id="KW-1185">Reference proteome</keyword>
<dbReference type="HOGENOM" id="CLU_2602270_0_0_11"/>
<dbReference type="KEGG" id="mpa:MAP_2757"/>
<keyword evidence="1" id="KW-1133">Transmembrane helix</keyword>
<dbReference type="STRING" id="262316.MAP_2757"/>
<organism evidence="2 3">
    <name type="scientific">Mycolicibacterium paratuberculosis (strain ATCC BAA-968 / K-10)</name>
    <name type="common">Mycobacterium paratuberculosis</name>
    <dbReference type="NCBI Taxonomy" id="262316"/>
    <lineage>
        <taxon>Bacteria</taxon>
        <taxon>Bacillati</taxon>
        <taxon>Actinomycetota</taxon>
        <taxon>Actinomycetes</taxon>
        <taxon>Mycobacteriales</taxon>
        <taxon>Mycobacteriaceae</taxon>
        <taxon>Mycobacterium</taxon>
        <taxon>Mycobacterium avium complex (MAC)</taxon>
    </lineage>
</organism>
<evidence type="ECO:0000256" key="1">
    <source>
        <dbReference type="SAM" id="Phobius"/>
    </source>
</evidence>
<evidence type="ECO:0000313" key="3">
    <source>
        <dbReference type="Proteomes" id="UP000000580"/>
    </source>
</evidence>
<gene>
    <name evidence="2" type="ordered locus">MAP_2757</name>
</gene>
<keyword evidence="1" id="KW-0472">Membrane</keyword>
<evidence type="ECO:0000313" key="2">
    <source>
        <dbReference type="EMBL" id="AAS05074.1"/>
    </source>
</evidence>
<name>Q73WA3_MYCPA</name>
<keyword evidence="1" id="KW-0812">Transmembrane</keyword>
<reference evidence="2 3" key="1">
    <citation type="journal article" date="2005" name="Proc. Natl. Acad. Sci. U.S.A.">
        <title>The complete genome sequence of Mycobacterium avium subspecies paratuberculosis.</title>
        <authorList>
            <person name="Li L."/>
            <person name="Bannantine J.P."/>
            <person name="Zhang Q."/>
            <person name="Amonsin A."/>
            <person name="May B.J."/>
            <person name="Alt D."/>
            <person name="Banerji N."/>
            <person name="Kanjilal S."/>
            <person name="Kapur V."/>
        </authorList>
    </citation>
    <scope>NUCLEOTIDE SEQUENCE [LARGE SCALE GENOMIC DNA]</scope>
    <source>
        <strain evidence="3">ATCC BAA-968 / K-10</strain>
    </source>
</reference>
<protein>
    <submittedName>
        <fullName evidence="2">Uncharacterized protein</fullName>
    </submittedName>
</protein>
<accession>Q73WA3</accession>
<dbReference type="AlphaFoldDB" id="Q73WA3"/>
<feature type="transmembrane region" description="Helical" evidence="1">
    <location>
        <begin position="68"/>
        <end position="92"/>
    </location>
</feature>